<dbReference type="PRINTS" id="PR00420">
    <property type="entry name" value="RNGMNOXGNASE"/>
</dbReference>
<dbReference type="PANTHER" id="PTHR46865">
    <property type="entry name" value="OXIDOREDUCTASE-RELATED"/>
    <property type="match status" value="1"/>
</dbReference>
<dbReference type="SUPFAM" id="SSF51905">
    <property type="entry name" value="FAD/NAD(P)-binding domain"/>
    <property type="match status" value="1"/>
</dbReference>
<dbReference type="KEGG" id="nod:FOH10_08080"/>
<name>A0A516NIH9_9NOCA</name>
<dbReference type="EMBL" id="CP041695">
    <property type="protein sequence ID" value="QDP78706.1"/>
    <property type="molecule type" value="Genomic_DNA"/>
</dbReference>
<dbReference type="RefSeq" id="WP_143980259.1">
    <property type="nucleotide sequence ID" value="NZ_CP041695.1"/>
</dbReference>
<reference evidence="2 3" key="1">
    <citation type="submission" date="2019-07" db="EMBL/GenBank/DDBJ databases">
        <title>Complete Genome Sequence and Methylome Analysis of Nocardia otitidis-caviarum NEB252.</title>
        <authorList>
            <person name="Fomenkov A."/>
            <person name="Anton B.P."/>
            <person name="Vincze T."/>
            <person name="Roberts R.J."/>
        </authorList>
    </citation>
    <scope>NUCLEOTIDE SEQUENCE [LARGE SCALE GENOMIC DNA]</scope>
    <source>
        <strain evidence="2 3">NEB252</strain>
    </source>
</reference>
<organism evidence="2 3">
    <name type="scientific">Nocardia otitidiscaviarum</name>
    <dbReference type="NCBI Taxonomy" id="1823"/>
    <lineage>
        <taxon>Bacteria</taxon>
        <taxon>Bacillati</taxon>
        <taxon>Actinomycetota</taxon>
        <taxon>Actinomycetes</taxon>
        <taxon>Mycobacteriales</taxon>
        <taxon>Nocardiaceae</taxon>
        <taxon>Nocardia</taxon>
    </lineage>
</organism>
<gene>
    <name evidence="2" type="ORF">FOH10_08080</name>
</gene>
<dbReference type="InterPro" id="IPR051704">
    <property type="entry name" value="FAD_aromatic-hydroxylase"/>
</dbReference>
<evidence type="ECO:0000313" key="2">
    <source>
        <dbReference type="EMBL" id="QDP78706.1"/>
    </source>
</evidence>
<protein>
    <recommendedName>
        <fullName evidence="1">FAD-binding domain-containing protein</fullName>
    </recommendedName>
</protein>
<dbReference type="InterPro" id="IPR036188">
    <property type="entry name" value="FAD/NAD-bd_sf"/>
</dbReference>
<proteinExistence type="predicted"/>
<dbReference type="PANTHER" id="PTHR46865:SF8">
    <property type="entry name" value="POSSIBLE OXIDOREDUCTASE"/>
    <property type="match status" value="1"/>
</dbReference>
<dbReference type="GO" id="GO:0071949">
    <property type="term" value="F:FAD binding"/>
    <property type="evidence" value="ECO:0007669"/>
    <property type="project" value="InterPro"/>
</dbReference>
<dbReference type="InterPro" id="IPR002938">
    <property type="entry name" value="FAD-bd"/>
</dbReference>
<sequence>MRILISGGGIAGLTLAYWSHHYGHEPVVVERAPRGRYGGYGIDFFGTGYDIAARMGLTDRLAARQLPTEDIRTVDTRGRPRARLERRVLEKVIGGPYLALMHARLEEALADAVRNRVEVRHEQRVTTVRQRPDGVDVAFADGTEDSFDLLIGADGVHSATRELVFGPERDFARHLGYTMACYPVSDSYDLGPRRVHYSEPGRQTVLYPTDTPGELIALFLYRTRRFVPPRAERPAALRAAFDGMGWITPHLLAAAPADDLFMDSLTQIRMPSWHRGRVALIGDAAAAMTLTSAQGASMAMAGGYLLAEALHRHSEHVAAFHAYEARLRAAVEQRQDRALAIARSLVPATRTGIAVQTLVSGVVMRDAFVGLLRRGYGDTTSVLAET</sequence>
<dbReference type="Gene3D" id="3.30.9.10">
    <property type="entry name" value="D-Amino Acid Oxidase, subunit A, domain 2"/>
    <property type="match status" value="1"/>
</dbReference>
<dbReference type="AlphaFoldDB" id="A0A516NIH9"/>
<feature type="domain" description="FAD-binding" evidence="1">
    <location>
        <begin position="3"/>
        <end position="338"/>
    </location>
</feature>
<dbReference type="Pfam" id="PF01494">
    <property type="entry name" value="FAD_binding_3"/>
    <property type="match status" value="1"/>
</dbReference>
<evidence type="ECO:0000313" key="3">
    <source>
        <dbReference type="Proteomes" id="UP000317039"/>
    </source>
</evidence>
<dbReference type="GeneID" id="80332353"/>
<accession>A0A516NIH9</accession>
<evidence type="ECO:0000259" key="1">
    <source>
        <dbReference type="Pfam" id="PF01494"/>
    </source>
</evidence>
<dbReference type="Proteomes" id="UP000317039">
    <property type="component" value="Chromosome"/>
</dbReference>
<dbReference type="Gene3D" id="3.50.50.60">
    <property type="entry name" value="FAD/NAD(P)-binding domain"/>
    <property type="match status" value="1"/>
</dbReference>